<evidence type="ECO:0000256" key="1">
    <source>
        <dbReference type="SAM" id="Coils"/>
    </source>
</evidence>
<feature type="coiled-coil region" evidence="1">
    <location>
        <begin position="9"/>
        <end position="36"/>
    </location>
</feature>
<reference evidence="2" key="1">
    <citation type="submission" date="2018-10" db="EMBL/GenBank/DDBJ databases">
        <title>Hidden diversity of soil giant viruses.</title>
        <authorList>
            <person name="Schulz F."/>
            <person name="Alteio L."/>
            <person name="Goudeau D."/>
            <person name="Ryan E.M."/>
            <person name="Malmstrom R.R."/>
            <person name="Blanchard J."/>
            <person name="Woyke T."/>
        </authorList>
    </citation>
    <scope>NUCLEOTIDE SEQUENCE</scope>
    <source>
        <strain evidence="2">TEV1</strain>
    </source>
</reference>
<protein>
    <submittedName>
        <fullName evidence="2">Uncharacterized protein</fullName>
    </submittedName>
</protein>
<organism evidence="2">
    <name type="scientific">Terrestrivirus sp</name>
    <dbReference type="NCBI Taxonomy" id="2487775"/>
    <lineage>
        <taxon>Viruses</taxon>
        <taxon>Varidnaviria</taxon>
        <taxon>Bamfordvirae</taxon>
        <taxon>Nucleocytoviricota</taxon>
        <taxon>Megaviricetes</taxon>
        <taxon>Imitervirales</taxon>
        <taxon>Mimiviridae</taxon>
        <taxon>Klosneuvirinae</taxon>
    </lineage>
</organism>
<evidence type="ECO:0000313" key="2">
    <source>
        <dbReference type="EMBL" id="AYV75796.1"/>
    </source>
</evidence>
<keyword evidence="1" id="KW-0175">Coiled coil</keyword>
<sequence length="121" mass="14349">MEKIIDKYTEDIVNSINRLKNDLAELNELSKLSKSNNISSASLLHFPSTENKNQDSKNMYTHNVLQKHYYLMKYYNEIVLNLSNEILEETQKNCQHDYTPDYSAYDPCRTYFICKKCNKSY</sequence>
<name>A0A3G4ZLT1_9VIRU</name>
<dbReference type="EMBL" id="MK071981">
    <property type="protein sequence ID" value="AYV75796.1"/>
    <property type="molecule type" value="Genomic_DNA"/>
</dbReference>
<gene>
    <name evidence="2" type="ORF">Terrestrivirus3_65</name>
</gene>
<accession>A0A3G4ZLT1</accession>
<proteinExistence type="predicted"/>